<dbReference type="PANTHER" id="PTHR39081">
    <property type="entry name" value="MUT7-C DOMAIN-CONTAINING PROTEIN"/>
    <property type="match status" value="1"/>
</dbReference>
<dbReference type="PANTHER" id="PTHR39081:SF1">
    <property type="entry name" value="MUT7-C RNASE DOMAIN-CONTAINING PROTEIN"/>
    <property type="match status" value="1"/>
</dbReference>
<dbReference type="InterPro" id="IPR027798">
    <property type="entry name" value="Ub_Mut7C"/>
</dbReference>
<sequence length="294" mass="33137">MRTDIVDDVGERTNPDTAAFSTDAGTVEMRVYAELDDFLPPRERRSVLSRPVQPHQTVKDIVEAAGIPHTEIDLLLVNGESVGFEHRPCPGDRLAVYPVFESLDIATLTRVRPRPLREPRLLVDVNLGGLARLLRLMGLDVRCEFEAEDAHLAEISATDHRILLTRDRRLLARRIVTHGVFVRAEHPVEQVVEVIGRLDLADHLAPFTRCLRCGHALSDVAKDDILDRLPPLTRRYHDTFRRCTGCDRLYWAGAHQQRLDELVERIMSALAQADRVETPGTSSAGRLPASPRRH</sequence>
<feature type="domain" description="Ubiquitin Mut7-C" evidence="3">
    <location>
        <begin position="26"/>
        <end position="104"/>
    </location>
</feature>
<feature type="domain" description="Mut7-C RNAse" evidence="2">
    <location>
        <begin position="119"/>
        <end position="262"/>
    </location>
</feature>
<comment type="caution">
    <text evidence="4">The sequence shown here is derived from an EMBL/GenBank/DDBJ whole genome shotgun (WGS) entry which is preliminary data.</text>
</comment>
<dbReference type="Proteomes" id="UP000707731">
    <property type="component" value="Unassembled WGS sequence"/>
</dbReference>
<dbReference type="Pfam" id="PF01927">
    <property type="entry name" value="Mut7-C"/>
    <property type="match status" value="1"/>
</dbReference>
<organism evidence="4 5">
    <name type="scientific">Nocardia higoensis</name>
    <dbReference type="NCBI Taxonomy" id="228599"/>
    <lineage>
        <taxon>Bacteria</taxon>
        <taxon>Bacillati</taxon>
        <taxon>Actinomycetota</taxon>
        <taxon>Actinomycetes</taxon>
        <taxon>Mycobacteriales</taxon>
        <taxon>Nocardiaceae</taxon>
        <taxon>Nocardia</taxon>
    </lineage>
</organism>
<evidence type="ECO:0000256" key="1">
    <source>
        <dbReference type="SAM" id="MobiDB-lite"/>
    </source>
</evidence>
<evidence type="ECO:0000313" key="4">
    <source>
        <dbReference type="EMBL" id="MBF6353712.1"/>
    </source>
</evidence>
<proteinExistence type="predicted"/>
<gene>
    <name evidence="4" type="ORF">IU449_03970</name>
</gene>
<feature type="region of interest" description="Disordered" evidence="1">
    <location>
        <begin position="274"/>
        <end position="294"/>
    </location>
</feature>
<evidence type="ECO:0000313" key="5">
    <source>
        <dbReference type="Proteomes" id="UP000707731"/>
    </source>
</evidence>
<keyword evidence="5" id="KW-1185">Reference proteome</keyword>
<evidence type="ECO:0000259" key="3">
    <source>
        <dbReference type="Pfam" id="PF14451"/>
    </source>
</evidence>
<accession>A0ABS0D5F6</accession>
<dbReference type="InterPro" id="IPR002782">
    <property type="entry name" value="Mut7-C_RNAse_dom"/>
</dbReference>
<reference evidence="4 5" key="1">
    <citation type="submission" date="2020-10" db="EMBL/GenBank/DDBJ databases">
        <title>Identification of Nocardia species via Next-generation sequencing and recognition of intraspecies genetic diversity.</title>
        <authorList>
            <person name="Li P."/>
            <person name="Li P."/>
            <person name="Lu B."/>
        </authorList>
    </citation>
    <scope>NUCLEOTIDE SEQUENCE [LARGE SCALE GENOMIC DNA]</scope>
    <source>
        <strain evidence="4 5">BJ06-0143</strain>
    </source>
</reference>
<dbReference type="Pfam" id="PF14451">
    <property type="entry name" value="Ub-Mut7C"/>
    <property type="match status" value="1"/>
</dbReference>
<evidence type="ECO:0000259" key="2">
    <source>
        <dbReference type="Pfam" id="PF01927"/>
    </source>
</evidence>
<dbReference type="EMBL" id="JADLQN010000001">
    <property type="protein sequence ID" value="MBF6353712.1"/>
    <property type="molecule type" value="Genomic_DNA"/>
</dbReference>
<name>A0ABS0D5F6_9NOCA</name>
<protein>
    <submittedName>
        <fullName evidence="4">Mut7-C ubiquitin/RNAse domain-containing protein</fullName>
    </submittedName>
</protein>